<comment type="caution">
    <text evidence="3">The sequence shown here is derived from an EMBL/GenBank/DDBJ whole genome shotgun (WGS) entry which is preliminary data.</text>
</comment>
<dbReference type="AlphaFoldDB" id="A0A2N7S5A0"/>
<gene>
    <name evidence="3" type="ORF">CIK84_06830</name>
</gene>
<evidence type="ECO:0000313" key="3">
    <source>
        <dbReference type="EMBL" id="PMQ21267.1"/>
    </source>
</evidence>
<evidence type="ECO:0000256" key="1">
    <source>
        <dbReference type="SAM" id="SignalP"/>
    </source>
</evidence>
<dbReference type="Proteomes" id="UP000235739">
    <property type="component" value="Unassembled WGS sequence"/>
</dbReference>
<name>A0A2N7S5A0_9MICC</name>
<evidence type="ECO:0000259" key="2">
    <source>
        <dbReference type="Pfam" id="PF03724"/>
    </source>
</evidence>
<sequence>MKRFLLRSAALATAFTAVSCAATSNDPGASEPIESETSVILQDPVGLWGSKEQGQPWLELAEDGNLTGSDGCNRLTGSWNASEDLQFDALASTKMFCEGVDDWLSRAATAKLEDGNTMLVLDADGKELGTLAFGGKGS</sequence>
<evidence type="ECO:0000313" key="4">
    <source>
        <dbReference type="Proteomes" id="UP000235739"/>
    </source>
</evidence>
<dbReference type="Pfam" id="PF03724">
    <property type="entry name" value="META"/>
    <property type="match status" value="1"/>
</dbReference>
<proteinExistence type="predicted"/>
<accession>A0A2N7S5A0</accession>
<feature type="signal peptide" evidence="1">
    <location>
        <begin position="1"/>
        <end position="21"/>
    </location>
</feature>
<dbReference type="RefSeq" id="WP_102597888.1">
    <property type="nucleotide sequence ID" value="NZ_JBQDKG010000027.1"/>
</dbReference>
<protein>
    <submittedName>
        <fullName evidence="3">META domain-containing protein</fullName>
    </submittedName>
</protein>
<organism evidence="3 4">
    <name type="scientific">Glutamicibacter arilaitensis</name>
    <dbReference type="NCBI Taxonomy" id="256701"/>
    <lineage>
        <taxon>Bacteria</taxon>
        <taxon>Bacillati</taxon>
        <taxon>Actinomycetota</taxon>
        <taxon>Actinomycetes</taxon>
        <taxon>Micrococcales</taxon>
        <taxon>Micrococcaceae</taxon>
        <taxon>Glutamicibacter</taxon>
    </lineage>
</organism>
<keyword evidence="1" id="KW-0732">Signal</keyword>
<dbReference type="InterPro" id="IPR038670">
    <property type="entry name" value="HslJ-like_sf"/>
</dbReference>
<dbReference type="InterPro" id="IPR005184">
    <property type="entry name" value="DUF306_Meta_HslJ"/>
</dbReference>
<reference evidence="3 4" key="1">
    <citation type="journal article" date="2017" name="Elife">
        <title>Extensive horizontal gene transfer in cheese-associated bacteria.</title>
        <authorList>
            <person name="Bonham K.S."/>
            <person name="Wolfe B.E."/>
            <person name="Dutton R.J."/>
        </authorList>
    </citation>
    <scope>NUCLEOTIDE SEQUENCE [LARGE SCALE GENOMIC DNA]</scope>
    <source>
        <strain evidence="3 4">JB182</strain>
    </source>
</reference>
<dbReference type="Gene3D" id="2.40.128.270">
    <property type="match status" value="1"/>
</dbReference>
<dbReference type="EMBL" id="PNQX01000001">
    <property type="protein sequence ID" value="PMQ21267.1"/>
    <property type="molecule type" value="Genomic_DNA"/>
</dbReference>
<feature type="domain" description="DUF306" evidence="2">
    <location>
        <begin position="54"/>
        <end position="117"/>
    </location>
</feature>
<dbReference type="PROSITE" id="PS51257">
    <property type="entry name" value="PROKAR_LIPOPROTEIN"/>
    <property type="match status" value="1"/>
</dbReference>
<feature type="chain" id="PRO_5014646691" evidence="1">
    <location>
        <begin position="22"/>
        <end position="138"/>
    </location>
</feature>